<accession>A0A151SAG3</accession>
<evidence type="ECO:0000313" key="1">
    <source>
        <dbReference type="EMBL" id="KYP51796.1"/>
    </source>
</evidence>
<name>A0A151SAG3_CAJCA</name>
<reference evidence="1" key="1">
    <citation type="journal article" date="2012" name="Nat. Biotechnol.">
        <title>Draft genome sequence of pigeonpea (Cajanus cajan), an orphan legume crop of resource-poor farmers.</title>
        <authorList>
            <person name="Varshney R.K."/>
            <person name="Chen W."/>
            <person name="Li Y."/>
            <person name="Bharti A.K."/>
            <person name="Saxena R.K."/>
            <person name="Schlueter J.A."/>
            <person name="Donoghue M.T."/>
            <person name="Azam S."/>
            <person name="Fan G."/>
            <person name="Whaley A.M."/>
            <person name="Farmer A.D."/>
            <person name="Sheridan J."/>
            <person name="Iwata A."/>
            <person name="Tuteja R."/>
            <person name="Penmetsa R.V."/>
            <person name="Wu W."/>
            <person name="Upadhyaya H.D."/>
            <person name="Yang S.P."/>
            <person name="Shah T."/>
            <person name="Saxena K.B."/>
            <person name="Michael T."/>
            <person name="McCombie W.R."/>
            <person name="Yang B."/>
            <person name="Zhang G."/>
            <person name="Yang H."/>
            <person name="Wang J."/>
            <person name="Spillane C."/>
            <person name="Cook D.R."/>
            <person name="May G.D."/>
            <person name="Xu X."/>
            <person name="Jackson S.A."/>
        </authorList>
    </citation>
    <scope>NUCLEOTIDE SEQUENCE [LARGE SCALE GENOMIC DNA]</scope>
</reference>
<dbReference type="AlphaFoldDB" id="A0A151SAG3"/>
<keyword evidence="2" id="KW-1185">Reference proteome</keyword>
<sequence length="69" mass="7286">MWDFGLSFERFFYQGVETGAEVVGSDEDVVGSSGAVPERVLGGDEVDGGGYKRARVANCRKAINGAEVA</sequence>
<protein>
    <submittedName>
        <fullName evidence="1">Uncharacterized protein</fullName>
    </submittedName>
</protein>
<gene>
    <name evidence="1" type="ORF">KK1_026315</name>
</gene>
<proteinExistence type="predicted"/>
<dbReference type="Proteomes" id="UP000075243">
    <property type="component" value="Unassembled WGS sequence"/>
</dbReference>
<dbReference type="Gramene" id="C.cajan_25560.t">
    <property type="protein sequence ID" value="C.cajan_25560.t.cds1"/>
    <property type="gene ID" value="C.cajan_25560"/>
</dbReference>
<dbReference type="EMBL" id="KQ483432">
    <property type="protein sequence ID" value="KYP51796.1"/>
    <property type="molecule type" value="Genomic_DNA"/>
</dbReference>
<organism evidence="1 2">
    <name type="scientific">Cajanus cajan</name>
    <name type="common">Pigeon pea</name>
    <name type="synonym">Cajanus indicus</name>
    <dbReference type="NCBI Taxonomy" id="3821"/>
    <lineage>
        <taxon>Eukaryota</taxon>
        <taxon>Viridiplantae</taxon>
        <taxon>Streptophyta</taxon>
        <taxon>Embryophyta</taxon>
        <taxon>Tracheophyta</taxon>
        <taxon>Spermatophyta</taxon>
        <taxon>Magnoliopsida</taxon>
        <taxon>eudicotyledons</taxon>
        <taxon>Gunneridae</taxon>
        <taxon>Pentapetalae</taxon>
        <taxon>rosids</taxon>
        <taxon>fabids</taxon>
        <taxon>Fabales</taxon>
        <taxon>Fabaceae</taxon>
        <taxon>Papilionoideae</taxon>
        <taxon>50 kb inversion clade</taxon>
        <taxon>NPAAA clade</taxon>
        <taxon>indigoferoid/millettioid clade</taxon>
        <taxon>Phaseoleae</taxon>
        <taxon>Cajanus</taxon>
    </lineage>
</organism>
<evidence type="ECO:0000313" key="2">
    <source>
        <dbReference type="Proteomes" id="UP000075243"/>
    </source>
</evidence>